<keyword evidence="1" id="KW-1133">Transmembrane helix</keyword>
<dbReference type="EMBL" id="EU957154">
    <property type="protein sequence ID" value="ACG29272.1"/>
    <property type="molecule type" value="mRNA"/>
</dbReference>
<evidence type="ECO:0000256" key="1">
    <source>
        <dbReference type="SAM" id="Phobius"/>
    </source>
</evidence>
<proteinExistence type="evidence at transcript level"/>
<protein>
    <submittedName>
        <fullName evidence="2">Uncharacterized protein</fullName>
    </submittedName>
</protein>
<name>B6SWN9_MAIZE</name>
<keyword evidence="1" id="KW-0472">Membrane</keyword>
<feature type="transmembrane region" description="Helical" evidence="1">
    <location>
        <begin position="12"/>
        <end position="34"/>
    </location>
</feature>
<organism evidence="2">
    <name type="scientific">Zea mays</name>
    <name type="common">Maize</name>
    <dbReference type="NCBI Taxonomy" id="4577"/>
    <lineage>
        <taxon>Eukaryota</taxon>
        <taxon>Viridiplantae</taxon>
        <taxon>Streptophyta</taxon>
        <taxon>Embryophyta</taxon>
        <taxon>Tracheophyta</taxon>
        <taxon>Spermatophyta</taxon>
        <taxon>Magnoliopsida</taxon>
        <taxon>Liliopsida</taxon>
        <taxon>Poales</taxon>
        <taxon>Poaceae</taxon>
        <taxon>PACMAD clade</taxon>
        <taxon>Panicoideae</taxon>
        <taxon>Andropogonodae</taxon>
        <taxon>Andropogoneae</taxon>
        <taxon>Tripsacinae</taxon>
        <taxon>Zea</taxon>
    </lineage>
</organism>
<accession>B6SWN9</accession>
<evidence type="ECO:0000313" key="2">
    <source>
        <dbReference type="EMBL" id="ACG29272.1"/>
    </source>
</evidence>
<reference evidence="2" key="1">
    <citation type="journal article" date="2009" name="Plant Mol. Biol.">
        <title>Insights into corn genes derived from large-scale cDNA sequencing.</title>
        <authorList>
            <person name="Alexandrov N.N."/>
            <person name="Brover V.V."/>
            <person name="Freidin S."/>
            <person name="Troukhan M.E."/>
            <person name="Tatarinova T.V."/>
            <person name="Zhang H."/>
            <person name="Swaller T.J."/>
            <person name="Lu Y.P."/>
            <person name="Bouck J."/>
            <person name="Flavell R.B."/>
            <person name="Feldmann K.A."/>
        </authorList>
    </citation>
    <scope>NUCLEOTIDE SEQUENCE</scope>
</reference>
<dbReference type="AlphaFoldDB" id="B6SWN9"/>
<keyword evidence="1" id="KW-0812">Transmembrane</keyword>
<sequence length="43" mass="4743">MRKNKTEVREDSVLHLGSFAYNLSGGVCASLGLYNITTLHSLF</sequence>